<dbReference type="InterPro" id="IPR000182">
    <property type="entry name" value="GNAT_dom"/>
</dbReference>
<feature type="domain" description="N-acetyltransferase" evidence="2">
    <location>
        <begin position="151"/>
        <end position="287"/>
    </location>
</feature>
<sequence>MDHGKAHPAQHGAPNSTNPAPEAAPEDRAVGRARMLAEFDRQLRESVPPDGPGARVERVGDVVRQTSTADGWNGVLWSRLDQHSADAAIAEQVRHFGALGHAFEWKLYAHDEPADLAKRLVAAGFTAEPAEALMVAEIGALPTDARLPDGVVLRPVRDAADVHLMAKVHEQAFGTDATRLGNRILEQLAAGTDAMAAFLVMAGDEPVCAARMEFYPGTDFAGLWGGGTVAAWRGRGIYRALIAHRARLAAERGYRYLQVDASDDSRPILARLGFTHLSTTTPYEYGS</sequence>
<comment type="caution">
    <text evidence="3">The sequence shown here is derived from an EMBL/GenBank/DDBJ whole genome shotgun (WGS) entry which is preliminary data.</text>
</comment>
<dbReference type="CDD" id="cd04301">
    <property type="entry name" value="NAT_SF"/>
    <property type="match status" value="1"/>
</dbReference>
<dbReference type="InterPro" id="IPR016181">
    <property type="entry name" value="Acyl_CoA_acyltransferase"/>
</dbReference>
<dbReference type="EMBL" id="JACHJL010000003">
    <property type="protein sequence ID" value="MBB5934441.1"/>
    <property type="molecule type" value="Genomic_DNA"/>
</dbReference>
<accession>A0A7W9UXL6</accession>
<reference evidence="3 4" key="1">
    <citation type="submission" date="2020-08" db="EMBL/GenBank/DDBJ databases">
        <title>Genomic Encyclopedia of Type Strains, Phase III (KMG-III): the genomes of soil and plant-associated and newly described type strains.</title>
        <authorList>
            <person name="Whitman W."/>
        </authorList>
    </citation>
    <scope>NUCLEOTIDE SEQUENCE [LARGE SCALE GENOMIC DNA]</scope>
    <source>
        <strain evidence="3 4">CECT 8305</strain>
    </source>
</reference>
<feature type="region of interest" description="Disordered" evidence="1">
    <location>
        <begin position="1"/>
        <end position="35"/>
    </location>
</feature>
<proteinExistence type="predicted"/>
<dbReference type="GO" id="GO:0016747">
    <property type="term" value="F:acyltransferase activity, transferring groups other than amino-acyl groups"/>
    <property type="evidence" value="ECO:0007669"/>
    <property type="project" value="InterPro"/>
</dbReference>
<evidence type="ECO:0000313" key="4">
    <source>
        <dbReference type="Proteomes" id="UP000588098"/>
    </source>
</evidence>
<name>A0A7W9UXL6_9ACTN</name>
<keyword evidence="3" id="KW-0808">Transferase</keyword>
<gene>
    <name evidence="3" type="ORF">FHS42_001488</name>
</gene>
<evidence type="ECO:0000256" key="1">
    <source>
        <dbReference type="SAM" id="MobiDB-lite"/>
    </source>
</evidence>
<dbReference type="SUPFAM" id="SSF55729">
    <property type="entry name" value="Acyl-CoA N-acyltransferases (Nat)"/>
    <property type="match status" value="1"/>
</dbReference>
<protein>
    <submittedName>
        <fullName evidence="3">GNAT superfamily N-acetyltransferase</fullName>
    </submittedName>
</protein>
<dbReference type="AlphaFoldDB" id="A0A7W9UXL6"/>
<keyword evidence="4" id="KW-1185">Reference proteome</keyword>
<evidence type="ECO:0000259" key="2">
    <source>
        <dbReference type="PROSITE" id="PS51186"/>
    </source>
</evidence>
<dbReference type="PROSITE" id="PS51186">
    <property type="entry name" value="GNAT"/>
    <property type="match status" value="1"/>
</dbReference>
<organism evidence="3 4">
    <name type="scientific">Streptomyces zagrosensis</name>
    <dbReference type="NCBI Taxonomy" id="1042984"/>
    <lineage>
        <taxon>Bacteria</taxon>
        <taxon>Bacillati</taxon>
        <taxon>Actinomycetota</taxon>
        <taxon>Actinomycetes</taxon>
        <taxon>Kitasatosporales</taxon>
        <taxon>Streptomycetaceae</taxon>
        <taxon>Streptomyces</taxon>
    </lineage>
</organism>
<dbReference type="Proteomes" id="UP000588098">
    <property type="component" value="Unassembled WGS sequence"/>
</dbReference>
<feature type="compositionally biased region" description="Basic and acidic residues" evidence="1">
    <location>
        <begin position="25"/>
        <end position="35"/>
    </location>
</feature>
<dbReference type="Gene3D" id="3.40.630.30">
    <property type="match status" value="1"/>
</dbReference>
<evidence type="ECO:0000313" key="3">
    <source>
        <dbReference type="EMBL" id="MBB5934441.1"/>
    </source>
</evidence>
<dbReference type="Pfam" id="PF00583">
    <property type="entry name" value="Acetyltransf_1"/>
    <property type="match status" value="1"/>
</dbReference>